<dbReference type="RefSeq" id="WP_066356346.1">
    <property type="nucleotide sequence ID" value="NZ_CBCSFJ010000002.1"/>
</dbReference>
<dbReference type="InterPro" id="IPR029058">
    <property type="entry name" value="AB_hydrolase_fold"/>
</dbReference>
<accession>A0A193FP63</accession>
<evidence type="ECO:0000313" key="3">
    <source>
        <dbReference type="EMBL" id="ANN74032.1"/>
    </source>
</evidence>
<protein>
    <submittedName>
        <fullName evidence="3">Hydrolase</fullName>
    </submittedName>
</protein>
<feature type="region of interest" description="Disordered" evidence="1">
    <location>
        <begin position="210"/>
        <end position="230"/>
    </location>
</feature>
<organism evidence="3 5">
    <name type="scientific">Bordetella bronchialis</name>
    <dbReference type="NCBI Taxonomy" id="463025"/>
    <lineage>
        <taxon>Bacteria</taxon>
        <taxon>Pseudomonadati</taxon>
        <taxon>Pseudomonadota</taxon>
        <taxon>Betaproteobacteria</taxon>
        <taxon>Burkholderiales</taxon>
        <taxon>Alcaligenaceae</taxon>
        <taxon>Bordetella</taxon>
    </lineage>
</organism>
<dbReference type="Proteomes" id="UP000092213">
    <property type="component" value="Chromosome"/>
</dbReference>
<evidence type="ECO:0000256" key="1">
    <source>
        <dbReference type="SAM" id="MobiDB-lite"/>
    </source>
</evidence>
<dbReference type="Proteomes" id="UP000091897">
    <property type="component" value="Chromosome"/>
</dbReference>
<name>A0A193FP63_9BORD</name>
<keyword evidence="4" id="KW-1185">Reference proteome</keyword>
<reference evidence="4 5" key="1">
    <citation type="submission" date="2016-06" db="EMBL/GenBank/DDBJ databases">
        <title>Complete genome sequences of Bordetella bronchialis and Bordetella flabilis.</title>
        <authorList>
            <person name="LiPuma J.J."/>
            <person name="Spilker T."/>
        </authorList>
    </citation>
    <scope>NUCLEOTIDE SEQUENCE [LARGE SCALE GENOMIC DNA]</scope>
    <source>
        <strain evidence="3 5">AU17976</strain>
        <strain evidence="2 4">AU3182</strain>
    </source>
</reference>
<dbReference type="KEGG" id="bbro:BAU06_23565"/>
<sequence length="298" mass="33203">MELSNAERLSLDLNHAGRNAIPYIDEDRNSDRPFTLNTYRPYGYTPDRPVVFVQHGVLRNGDDYRDFWIPAADKHNLLIVAPTFSNEIWPGTESYNNGRVFTPSGNVRPVSAWTYVLVERVFNDLRTAGVTEVEQAYLFGHSAGGQFVHRLMSSQSHAPFKAVAVGNPGWYTLPTFDHPYPEGLEGVGLTQDHLVRLLAYPMTILAGDQDTATNDPNLPSEPAAKRQGPHRYARARNYFEAGKREATRLGVPFNWTLQSVPGIGHDGKAMSAVCASLWFEGRMPDDEQMARLAGKTVA</sequence>
<evidence type="ECO:0000313" key="4">
    <source>
        <dbReference type="Proteomes" id="UP000091897"/>
    </source>
</evidence>
<proteinExistence type="predicted"/>
<dbReference type="AlphaFoldDB" id="A0A193FP63"/>
<evidence type="ECO:0000313" key="2">
    <source>
        <dbReference type="EMBL" id="ANN68884.1"/>
    </source>
</evidence>
<dbReference type="OrthoDB" id="332706at2"/>
<dbReference type="GO" id="GO:0016787">
    <property type="term" value="F:hydrolase activity"/>
    <property type="evidence" value="ECO:0007669"/>
    <property type="project" value="UniProtKB-KW"/>
</dbReference>
<dbReference type="SUPFAM" id="SSF53474">
    <property type="entry name" value="alpha/beta-Hydrolases"/>
    <property type="match status" value="1"/>
</dbReference>
<gene>
    <name evidence="2" type="ORF">BAU06_23565</name>
    <name evidence="3" type="ORF">BAU08_24130</name>
</gene>
<dbReference type="EMBL" id="CP016171">
    <property type="protein sequence ID" value="ANN74032.1"/>
    <property type="molecule type" value="Genomic_DNA"/>
</dbReference>
<dbReference type="STRING" id="463025.BAU08_24130"/>
<dbReference type="Gene3D" id="3.40.50.1820">
    <property type="entry name" value="alpha/beta hydrolase"/>
    <property type="match status" value="1"/>
</dbReference>
<keyword evidence="3" id="KW-0378">Hydrolase</keyword>
<evidence type="ECO:0000313" key="5">
    <source>
        <dbReference type="Proteomes" id="UP000092213"/>
    </source>
</evidence>
<dbReference type="EMBL" id="CP016170">
    <property type="protein sequence ID" value="ANN68884.1"/>
    <property type="molecule type" value="Genomic_DNA"/>
</dbReference>